<name>A0ACB0Y6B8_MELEN</name>
<accession>A0ACB0Y6B8</accession>
<proteinExistence type="predicted"/>
<gene>
    <name evidence="1" type="ORF">MENTE1834_LOCUS7867</name>
</gene>
<dbReference type="Proteomes" id="UP001497535">
    <property type="component" value="Unassembled WGS sequence"/>
</dbReference>
<protein>
    <submittedName>
        <fullName evidence="1">Uncharacterized protein</fullName>
    </submittedName>
</protein>
<evidence type="ECO:0000313" key="1">
    <source>
        <dbReference type="EMBL" id="CAK5032560.1"/>
    </source>
</evidence>
<reference evidence="1" key="1">
    <citation type="submission" date="2023-11" db="EMBL/GenBank/DDBJ databases">
        <authorList>
            <person name="Poullet M."/>
        </authorList>
    </citation>
    <scope>NUCLEOTIDE SEQUENCE</scope>
    <source>
        <strain evidence="1">E1834</strain>
    </source>
</reference>
<sequence>MFVQLYYHEKIRGKKLKGKILKVIGNFQEDLREEKTWREIKKDFGELMKEIEILVKVLTLKEEKPKNIEDKLKRMVGEKEQLKGKEEKEEDDFSLDSDSFSAEIFKGLKKVTNIFKKNAKEKEDVEWTDIRSCAISNLQVNQI</sequence>
<evidence type="ECO:0000313" key="2">
    <source>
        <dbReference type="Proteomes" id="UP001497535"/>
    </source>
</evidence>
<keyword evidence="2" id="KW-1185">Reference proteome</keyword>
<dbReference type="EMBL" id="CAVMJV010000006">
    <property type="protein sequence ID" value="CAK5032560.1"/>
    <property type="molecule type" value="Genomic_DNA"/>
</dbReference>
<organism evidence="1 2">
    <name type="scientific">Meloidogyne enterolobii</name>
    <name type="common">Root-knot nematode worm</name>
    <name type="synonym">Meloidogyne mayaguensis</name>
    <dbReference type="NCBI Taxonomy" id="390850"/>
    <lineage>
        <taxon>Eukaryota</taxon>
        <taxon>Metazoa</taxon>
        <taxon>Ecdysozoa</taxon>
        <taxon>Nematoda</taxon>
        <taxon>Chromadorea</taxon>
        <taxon>Rhabditida</taxon>
        <taxon>Tylenchina</taxon>
        <taxon>Tylenchomorpha</taxon>
        <taxon>Tylenchoidea</taxon>
        <taxon>Meloidogynidae</taxon>
        <taxon>Meloidogyninae</taxon>
        <taxon>Meloidogyne</taxon>
    </lineage>
</organism>
<comment type="caution">
    <text evidence="1">The sequence shown here is derived from an EMBL/GenBank/DDBJ whole genome shotgun (WGS) entry which is preliminary data.</text>
</comment>